<feature type="compositionally biased region" description="Pro residues" evidence="1">
    <location>
        <begin position="1"/>
        <end position="15"/>
    </location>
</feature>
<accession>A0A0U3M377</accession>
<sequence length="130" mass="13877">MRSGTPLPPPRPPRLVPAAERTHWRDVRGALSLRPDAATDPAADAAPGQADILLVHGEAASAREAYREQAAATTGDPHLLAGRLLAHTALHPGHRRLLARPERFAAAVEREGPEVWERAAHRLASPGSPV</sequence>
<dbReference type="EMBL" id="CP013738">
    <property type="protein sequence ID" value="ALU97234.1"/>
    <property type="molecule type" value="Genomic_DNA"/>
</dbReference>
<dbReference type="GeneID" id="27786699"/>
<reference evidence="2 3" key="1">
    <citation type="journal article" date="2012" name="J. Bacteriol.">
        <title>Draft genome sequence of Streptomyces globisporus C-1027, which produces an antitumor antibiotic consisting of a nine-membered enediyne with a chromoprotein.</title>
        <authorList>
            <person name="Wang L."/>
            <person name="Wang S."/>
            <person name="He Q."/>
            <person name="Yu T."/>
            <person name="Li Q."/>
            <person name="Hong B."/>
        </authorList>
    </citation>
    <scope>NUCLEOTIDE SEQUENCE [LARGE SCALE GENOMIC DNA]</scope>
    <source>
        <strain evidence="2 3">C-1027</strain>
    </source>
</reference>
<feature type="region of interest" description="Disordered" evidence="1">
    <location>
        <begin position="1"/>
        <end position="22"/>
    </location>
</feature>
<name>A0A0U3M377_STRGL</name>
<dbReference type="AlphaFoldDB" id="A0A0U3M377"/>
<dbReference type="STRING" id="1172567.WQO_30195"/>
<proteinExistence type="predicted"/>
<dbReference type="Proteomes" id="UP000064183">
    <property type="component" value="Chromosome"/>
</dbReference>
<evidence type="ECO:0000313" key="2">
    <source>
        <dbReference type="EMBL" id="ALU97234.1"/>
    </source>
</evidence>
<evidence type="ECO:0000313" key="3">
    <source>
        <dbReference type="Proteomes" id="UP000064183"/>
    </source>
</evidence>
<evidence type="ECO:0000256" key="1">
    <source>
        <dbReference type="SAM" id="MobiDB-lite"/>
    </source>
</evidence>
<dbReference type="RefSeq" id="WP_010058174.1">
    <property type="nucleotide sequence ID" value="NZ_CP013738.1"/>
</dbReference>
<dbReference type="KEGG" id="sgb:WQO_30195"/>
<protein>
    <submittedName>
        <fullName evidence="2">Uncharacterized protein</fullName>
    </submittedName>
</protein>
<gene>
    <name evidence="2" type="ORF">WQO_30195</name>
</gene>
<organism evidence="2 3">
    <name type="scientific">Streptomyces globisporus C-1027</name>
    <dbReference type="NCBI Taxonomy" id="1172567"/>
    <lineage>
        <taxon>Bacteria</taxon>
        <taxon>Bacillati</taxon>
        <taxon>Actinomycetota</taxon>
        <taxon>Actinomycetes</taxon>
        <taxon>Kitasatosporales</taxon>
        <taxon>Streptomycetaceae</taxon>
        <taxon>Streptomyces</taxon>
    </lineage>
</organism>